<dbReference type="RefSeq" id="WP_110551986.1">
    <property type="nucleotide sequence ID" value="NZ_JACIBU010000001.1"/>
</dbReference>
<name>A0A323VA53_9ACTN</name>
<gene>
    <name evidence="4" type="ORF">DMO24_09105</name>
    <name evidence="3" type="ORF">FHX36_002237</name>
</gene>
<dbReference type="Gene3D" id="1.20.58.300">
    <property type="entry name" value="FlgN-like"/>
    <property type="match status" value="1"/>
</dbReference>
<evidence type="ECO:0000256" key="1">
    <source>
        <dbReference type="ARBA" id="ARBA00022795"/>
    </source>
</evidence>
<reference evidence="3 6" key="2">
    <citation type="submission" date="2020-08" db="EMBL/GenBank/DDBJ databases">
        <title>Sequencing the genomes of 1000 actinobacteria strains.</title>
        <authorList>
            <person name="Klenk H.-P."/>
        </authorList>
    </citation>
    <scope>NUCLEOTIDE SEQUENCE [LARGE SCALE GENOMIC DNA]</scope>
    <source>
        <strain evidence="3 6">DSM 16678</strain>
    </source>
</reference>
<accession>A0A323VA53</accession>
<keyword evidence="4" id="KW-0966">Cell projection</keyword>
<keyword evidence="4" id="KW-0282">Flagellum</keyword>
<keyword evidence="4" id="KW-0969">Cilium</keyword>
<dbReference type="InterPro" id="IPR007809">
    <property type="entry name" value="FlgN-like"/>
</dbReference>
<comment type="caution">
    <text evidence="4">The sequence shown here is derived from an EMBL/GenBank/DDBJ whole genome shotgun (WGS) entry which is preliminary data.</text>
</comment>
<dbReference type="OrthoDB" id="3268384at2"/>
<evidence type="ECO:0000313" key="5">
    <source>
        <dbReference type="Proteomes" id="UP000247602"/>
    </source>
</evidence>
<feature type="coiled-coil region" evidence="2">
    <location>
        <begin position="39"/>
        <end position="66"/>
    </location>
</feature>
<reference evidence="4 5" key="1">
    <citation type="submission" date="2018-06" db="EMBL/GenBank/DDBJ databases">
        <title>Draft genome sequence of Modestobacter versicolor CP153-2.</title>
        <authorList>
            <person name="Gundlapally S.R."/>
        </authorList>
    </citation>
    <scope>NUCLEOTIDE SEQUENCE [LARGE SCALE GENOMIC DNA]</scope>
    <source>
        <strain evidence="4 5">CP153-2</strain>
    </source>
</reference>
<dbReference type="SUPFAM" id="SSF140566">
    <property type="entry name" value="FlgN-like"/>
    <property type="match status" value="1"/>
</dbReference>
<dbReference type="EMBL" id="QKNV01000074">
    <property type="protein sequence ID" value="PZA21654.1"/>
    <property type="molecule type" value="Genomic_DNA"/>
</dbReference>
<evidence type="ECO:0000256" key="2">
    <source>
        <dbReference type="SAM" id="Coils"/>
    </source>
</evidence>
<dbReference type="Proteomes" id="UP000580718">
    <property type="component" value="Unassembled WGS sequence"/>
</dbReference>
<evidence type="ECO:0000313" key="4">
    <source>
        <dbReference type="EMBL" id="PZA21654.1"/>
    </source>
</evidence>
<evidence type="ECO:0000313" key="6">
    <source>
        <dbReference type="Proteomes" id="UP000580718"/>
    </source>
</evidence>
<dbReference type="Proteomes" id="UP000247602">
    <property type="component" value="Unassembled WGS sequence"/>
</dbReference>
<keyword evidence="2" id="KW-0175">Coiled coil</keyword>
<proteinExistence type="predicted"/>
<dbReference type="GO" id="GO:0044780">
    <property type="term" value="P:bacterial-type flagellum assembly"/>
    <property type="evidence" value="ECO:0007669"/>
    <property type="project" value="InterPro"/>
</dbReference>
<sequence>MDHQHLSTLLWREQELLDLLLFKAEEKQYLILTGKSRWLARIAHEIEVVLEQLRTLEVERAAATEQIAGRLGLDANPSLRQLADSAPAPWNDLYAKHHEALLVLVTELRGLSDANKELIESGLAVINDALTSSQPAATAGTYTQSGRASGNAYRSVTLDGAL</sequence>
<keyword evidence="5" id="KW-1185">Reference proteome</keyword>
<dbReference type="Pfam" id="PF05130">
    <property type="entry name" value="FlgN"/>
    <property type="match status" value="1"/>
</dbReference>
<keyword evidence="1" id="KW-1005">Bacterial flagellum biogenesis</keyword>
<dbReference type="AlphaFoldDB" id="A0A323VA53"/>
<dbReference type="EMBL" id="JACIBU010000001">
    <property type="protein sequence ID" value="MBB3676502.1"/>
    <property type="molecule type" value="Genomic_DNA"/>
</dbReference>
<organism evidence="4 5">
    <name type="scientific">Modestobacter versicolor</name>
    <dbReference type="NCBI Taxonomy" id="429133"/>
    <lineage>
        <taxon>Bacteria</taxon>
        <taxon>Bacillati</taxon>
        <taxon>Actinomycetota</taxon>
        <taxon>Actinomycetes</taxon>
        <taxon>Geodermatophilales</taxon>
        <taxon>Geodermatophilaceae</taxon>
        <taxon>Modestobacter</taxon>
    </lineage>
</organism>
<dbReference type="InterPro" id="IPR036679">
    <property type="entry name" value="FlgN-like_sf"/>
</dbReference>
<evidence type="ECO:0000313" key="3">
    <source>
        <dbReference type="EMBL" id="MBB3676502.1"/>
    </source>
</evidence>
<protein>
    <submittedName>
        <fullName evidence="3">Flagellar biosynthesis/type III secretory pathway chaperone</fullName>
    </submittedName>
    <submittedName>
        <fullName evidence="4">Flagellar protein FlgN</fullName>
    </submittedName>
</protein>